<organism evidence="1 2">
    <name type="scientific">Streptomyces glebosus</name>
    <dbReference type="NCBI Taxonomy" id="249580"/>
    <lineage>
        <taxon>Bacteria</taxon>
        <taxon>Bacillati</taxon>
        <taxon>Actinomycetota</taxon>
        <taxon>Actinomycetes</taxon>
        <taxon>Kitasatosporales</taxon>
        <taxon>Streptomycetaceae</taxon>
        <taxon>Streptomyces</taxon>
    </lineage>
</organism>
<evidence type="ECO:0000313" key="1">
    <source>
        <dbReference type="EMBL" id="GFE13415.1"/>
    </source>
</evidence>
<protein>
    <submittedName>
        <fullName evidence="1">Uncharacterized protein</fullName>
    </submittedName>
</protein>
<proteinExistence type="predicted"/>
<dbReference type="RefSeq" id="WP_229894368.1">
    <property type="nucleotide sequence ID" value="NZ_BLIO01000001.1"/>
</dbReference>
<dbReference type="AlphaFoldDB" id="A0A640SV46"/>
<dbReference type="Proteomes" id="UP000430079">
    <property type="component" value="Unassembled WGS sequence"/>
</dbReference>
<reference evidence="1 2" key="1">
    <citation type="submission" date="2019-12" db="EMBL/GenBank/DDBJ databases">
        <title>Whole genome shotgun sequence of Streptomyces hygroscopicus subsp. glebosus NBRC 13786.</title>
        <authorList>
            <person name="Ichikawa N."/>
            <person name="Kimura A."/>
            <person name="Kitahashi Y."/>
            <person name="Komaki H."/>
            <person name="Tamura T."/>
        </authorList>
    </citation>
    <scope>NUCLEOTIDE SEQUENCE [LARGE SCALE GENOMIC DNA]</scope>
    <source>
        <strain evidence="1 2">NBRC 13786</strain>
    </source>
</reference>
<name>A0A640SV46_9ACTN</name>
<sequence>MAAVSLTPAGPFSLAAGIRFLKGFTPASNHHAGDGILRLAFPADDATVGAIARLARIADGWKPYRSWVALLLRTRAQATDRPGPA</sequence>
<gene>
    <name evidence="1" type="ORF">Sgleb_14620</name>
</gene>
<evidence type="ECO:0000313" key="2">
    <source>
        <dbReference type="Proteomes" id="UP000430079"/>
    </source>
</evidence>
<comment type="caution">
    <text evidence="1">The sequence shown here is derived from an EMBL/GenBank/DDBJ whole genome shotgun (WGS) entry which is preliminary data.</text>
</comment>
<keyword evidence="2" id="KW-1185">Reference proteome</keyword>
<accession>A0A640SV46</accession>
<dbReference type="EMBL" id="BLIO01000001">
    <property type="protein sequence ID" value="GFE13415.1"/>
    <property type="molecule type" value="Genomic_DNA"/>
</dbReference>